<accession>A0A7Y2E8G3</accession>
<protein>
    <submittedName>
        <fullName evidence="1">Uncharacterized protein</fullName>
    </submittedName>
</protein>
<gene>
    <name evidence="1" type="ORF">HKN21_10295</name>
</gene>
<organism evidence="1 2">
    <name type="scientific">Eiseniibacteriota bacterium</name>
    <dbReference type="NCBI Taxonomy" id="2212470"/>
    <lineage>
        <taxon>Bacteria</taxon>
        <taxon>Candidatus Eiseniibacteriota</taxon>
    </lineage>
</organism>
<sequence length="294" mass="32438">MKYTAALLVAGLGLTVLGLVPGTVSADLFQELQSGFQYRVETLAHHTFIELEPDGINVGNFLGFARHESAMNVRPDFNLEIRRLGLDFRPRYDLSYRRFESGPLANTTDTADDLYIQEWEARLSLSDAFLVSTGRVNLQWGPSYILSPSNPFNRSNGRNDPQVEEPGLEVSQLIWFPNYRWTVTLLANTGKGRLASEQPFSPRYALRTDFIGDGWFAGVVGSITEDEQDPVIGGFAGWTVSEAVLLHTEWNVDSGPTNGNALKDGDYLVGGSYTFTSGAFLVAEFFRGGTGCTE</sequence>
<dbReference type="EMBL" id="JABDJR010000412">
    <property type="protein sequence ID" value="NNF07139.1"/>
    <property type="molecule type" value="Genomic_DNA"/>
</dbReference>
<evidence type="ECO:0000313" key="2">
    <source>
        <dbReference type="Proteomes" id="UP000547674"/>
    </source>
</evidence>
<reference evidence="1 2" key="1">
    <citation type="submission" date="2020-03" db="EMBL/GenBank/DDBJ databases">
        <title>Metabolic flexibility allows generalist bacteria to become dominant in a frequently disturbed ecosystem.</title>
        <authorList>
            <person name="Chen Y.-J."/>
            <person name="Leung P.M."/>
            <person name="Bay S.K."/>
            <person name="Hugenholtz P."/>
            <person name="Kessler A.J."/>
            <person name="Shelley G."/>
            <person name="Waite D.W."/>
            <person name="Cook P.L."/>
            <person name="Greening C."/>
        </authorList>
    </citation>
    <scope>NUCLEOTIDE SEQUENCE [LARGE SCALE GENOMIC DNA]</scope>
    <source>
        <strain evidence="1">SS_bin_28</strain>
    </source>
</reference>
<proteinExistence type="predicted"/>
<evidence type="ECO:0000313" key="1">
    <source>
        <dbReference type="EMBL" id="NNF07139.1"/>
    </source>
</evidence>
<dbReference type="AlphaFoldDB" id="A0A7Y2E8G3"/>
<name>A0A7Y2E8G3_UNCEI</name>
<feature type="non-terminal residue" evidence="1">
    <location>
        <position position="294"/>
    </location>
</feature>
<dbReference type="Proteomes" id="UP000547674">
    <property type="component" value="Unassembled WGS sequence"/>
</dbReference>
<comment type="caution">
    <text evidence="1">The sequence shown here is derived from an EMBL/GenBank/DDBJ whole genome shotgun (WGS) entry which is preliminary data.</text>
</comment>